<organism evidence="7">
    <name type="scientific">Halalkalibacterium halodurans</name>
    <name type="common">Bacillus halodurans</name>
    <dbReference type="NCBI Taxonomy" id="86665"/>
    <lineage>
        <taxon>Bacteria</taxon>
        <taxon>Bacillati</taxon>
        <taxon>Bacillota</taxon>
        <taxon>Bacilli</taxon>
        <taxon>Bacillales</taxon>
        <taxon>Bacillaceae</taxon>
        <taxon>Halalkalibacterium (ex Joshi et al. 2022)</taxon>
    </lineage>
</organism>
<proteinExistence type="predicted"/>
<feature type="transmembrane region" description="Helical" evidence="5">
    <location>
        <begin position="101"/>
        <end position="120"/>
    </location>
</feature>
<feature type="transmembrane region" description="Helical" evidence="5">
    <location>
        <begin position="67"/>
        <end position="89"/>
    </location>
</feature>
<dbReference type="AlphaFoldDB" id="A0A0M0KIB8"/>
<feature type="transmembrane region" description="Helical" evidence="5">
    <location>
        <begin position="6"/>
        <end position="24"/>
    </location>
</feature>
<evidence type="ECO:0000256" key="2">
    <source>
        <dbReference type="ARBA" id="ARBA00022692"/>
    </source>
</evidence>
<keyword evidence="3 5" id="KW-1133">Transmembrane helix</keyword>
<sequence>MVFVWFIVAAIVTILTAIKLSNYADTIGEKSTLGGMLVGTIFLAGATSLPEITTTVSAIVLNNPDLAVGNVLGSNMFNLLILATLDLYFRRAQLFRGADTSHFFTASIGLLLAMVTLIAITLRLDVTLLGIGIDMLVLIVVYAFGMKLLSAVRNDPVPESQTIDQEGNRPVKKDVSLRHAMIGFAISAIVIMGAGTLLTVTGDEIAVVTGLGSSFVGSFLIAATTSLPEGVSVFVALRLKNINLALGSVLGSNLFNFLILGVSDILYRPGSIIAAISPVHQLTAAAVGILCLMTLYALLRPAEQSKRMYLMPSLVLIVFYFFSSYLIFVQ</sequence>
<feature type="transmembrane region" description="Helical" evidence="5">
    <location>
        <begin position="308"/>
        <end position="328"/>
    </location>
</feature>
<dbReference type="GeneID" id="87598395"/>
<dbReference type="GO" id="GO:0005886">
    <property type="term" value="C:plasma membrane"/>
    <property type="evidence" value="ECO:0007669"/>
    <property type="project" value="TreeGrafter"/>
</dbReference>
<comment type="caution">
    <text evidence="7">The sequence shown here is derived from an EMBL/GenBank/DDBJ whole genome shotgun (WGS) entry which is preliminary data.</text>
</comment>
<protein>
    <submittedName>
        <fullName evidence="7">Cation transporter</fullName>
    </submittedName>
</protein>
<evidence type="ECO:0000256" key="1">
    <source>
        <dbReference type="ARBA" id="ARBA00004141"/>
    </source>
</evidence>
<dbReference type="GO" id="GO:0005262">
    <property type="term" value="F:calcium channel activity"/>
    <property type="evidence" value="ECO:0007669"/>
    <property type="project" value="TreeGrafter"/>
</dbReference>
<dbReference type="InterPro" id="IPR044880">
    <property type="entry name" value="NCX_ion-bd_dom_sf"/>
</dbReference>
<dbReference type="InterPro" id="IPR004837">
    <property type="entry name" value="NaCa_Exmemb"/>
</dbReference>
<dbReference type="PATRIC" id="fig|136160.3.peg.1365"/>
<accession>A0A0M0KIB8</accession>
<evidence type="ECO:0000256" key="4">
    <source>
        <dbReference type="ARBA" id="ARBA00023136"/>
    </source>
</evidence>
<dbReference type="EMBL" id="LILD01000001">
    <property type="protein sequence ID" value="KOO38357.1"/>
    <property type="molecule type" value="Genomic_DNA"/>
</dbReference>
<evidence type="ECO:0000259" key="6">
    <source>
        <dbReference type="Pfam" id="PF01699"/>
    </source>
</evidence>
<comment type="subcellular location">
    <subcellularLocation>
        <location evidence="1">Membrane</location>
        <topology evidence="1">Multi-pass membrane protein</topology>
    </subcellularLocation>
</comment>
<feature type="domain" description="Sodium/calcium exchanger membrane region" evidence="6">
    <location>
        <begin position="2"/>
        <end position="142"/>
    </location>
</feature>
<evidence type="ECO:0000256" key="3">
    <source>
        <dbReference type="ARBA" id="ARBA00022989"/>
    </source>
</evidence>
<dbReference type="PANTHER" id="PTHR10846">
    <property type="entry name" value="SODIUM/POTASSIUM/CALCIUM EXCHANGER"/>
    <property type="match status" value="1"/>
</dbReference>
<evidence type="ECO:0000256" key="5">
    <source>
        <dbReference type="SAM" id="Phobius"/>
    </source>
</evidence>
<evidence type="ECO:0000313" key="7">
    <source>
        <dbReference type="EMBL" id="KOO38357.1"/>
    </source>
</evidence>
<dbReference type="Pfam" id="PF01699">
    <property type="entry name" value="Na_Ca_ex"/>
    <property type="match status" value="2"/>
</dbReference>
<keyword evidence="2 5" id="KW-0812">Transmembrane</keyword>
<feature type="transmembrane region" description="Helical" evidence="5">
    <location>
        <begin position="126"/>
        <end position="144"/>
    </location>
</feature>
<feature type="transmembrane region" description="Helical" evidence="5">
    <location>
        <begin position="279"/>
        <end position="299"/>
    </location>
</feature>
<feature type="transmembrane region" description="Helical" evidence="5">
    <location>
        <begin position="179"/>
        <end position="199"/>
    </location>
</feature>
<keyword evidence="4 5" id="KW-0472">Membrane</keyword>
<feature type="domain" description="Sodium/calcium exchanger membrane region" evidence="6">
    <location>
        <begin position="180"/>
        <end position="328"/>
    </location>
</feature>
<gene>
    <name evidence="7" type="ORF">AMD02_05375</name>
</gene>
<feature type="transmembrane region" description="Helical" evidence="5">
    <location>
        <begin position="36"/>
        <end position="61"/>
    </location>
</feature>
<dbReference type="GO" id="GO:0008273">
    <property type="term" value="F:calcium, potassium:sodium antiporter activity"/>
    <property type="evidence" value="ECO:0007669"/>
    <property type="project" value="TreeGrafter"/>
</dbReference>
<dbReference type="GO" id="GO:0006874">
    <property type="term" value="P:intracellular calcium ion homeostasis"/>
    <property type="evidence" value="ECO:0007669"/>
    <property type="project" value="TreeGrafter"/>
</dbReference>
<name>A0A0M0KIB8_ALKHA</name>
<dbReference type="Gene3D" id="1.20.1420.30">
    <property type="entry name" value="NCX, central ion-binding region"/>
    <property type="match status" value="1"/>
</dbReference>
<reference evidence="7" key="1">
    <citation type="submission" date="2015-08" db="EMBL/GenBank/DDBJ databases">
        <title>Complete DNA Sequence of Pseudomonas syringae pv. actinidiae, the Causal Agent of Kiwifruit Canker Disease.</title>
        <authorList>
            <person name="Rikkerink E.H.A."/>
            <person name="Fineran P.C."/>
        </authorList>
    </citation>
    <scope>NUCLEOTIDE SEQUENCE</scope>
    <source>
        <strain evidence="7">DSM 13666</strain>
    </source>
</reference>
<feature type="transmembrane region" description="Helical" evidence="5">
    <location>
        <begin position="244"/>
        <end position="267"/>
    </location>
</feature>
<dbReference type="InterPro" id="IPR004481">
    <property type="entry name" value="K/Na/Ca-exchanger"/>
</dbReference>
<dbReference type="PANTHER" id="PTHR10846:SF8">
    <property type="entry name" value="INNER MEMBRANE PROTEIN YRBG"/>
    <property type="match status" value="1"/>
</dbReference>
<dbReference type="RefSeq" id="WP_053430680.1">
    <property type="nucleotide sequence ID" value="NZ_CP040441.1"/>
</dbReference>